<evidence type="ECO:0000313" key="7">
    <source>
        <dbReference type="EMBL" id="KAA8499669.1"/>
    </source>
</evidence>
<name>A0A5J4Z6I1_PORPP</name>
<dbReference type="PANTHER" id="PTHR13556:SF2">
    <property type="entry name" value="TRANSCRIPTIONAL ADAPTER 3"/>
    <property type="match status" value="1"/>
</dbReference>
<evidence type="ECO:0000256" key="2">
    <source>
        <dbReference type="ARBA" id="ARBA00005330"/>
    </source>
</evidence>
<gene>
    <name evidence="7" type="ORF">FVE85_7254</name>
</gene>
<dbReference type="GO" id="GO:0000124">
    <property type="term" value="C:SAGA complex"/>
    <property type="evidence" value="ECO:0007669"/>
    <property type="project" value="TreeGrafter"/>
</dbReference>
<dbReference type="GO" id="GO:0005634">
    <property type="term" value="C:nucleus"/>
    <property type="evidence" value="ECO:0007669"/>
    <property type="project" value="UniProtKB-SubCell"/>
</dbReference>
<accession>A0A5J4Z6I1</accession>
<keyword evidence="8" id="KW-1185">Reference proteome</keyword>
<dbReference type="AlphaFoldDB" id="A0A5J4Z6I1"/>
<sequence>MALVEGDLDPLLHEDWEPYWKFVEEYFRPIRVGDLELLGNLELKPQSGGAWRDPALLVPPLAQAIPREDATPDAKRNGVAGGGSGALGGSDVGDAEDSDDADERVVVTKKRPRKLLGRPGGDDTGDPCGSPSNETVFRMEESLRLPSYPLTQRLIAALVDEGDGEKVPLPGPKSKANFHEEMPWFGPADEDTLQAYKRGMEERIASELKDLGLFDKDADDEVQFELRLQQWKLRDTMIKNRVLRNELFHKTINHGLKVQAKARELKKSNDDLDILYLERMIRKSKKNKRVKSKYQRILSQLYPNYKQKKDGEAHGVPKPSVEASGSKPATGQKSAAFKNVKKGKLNR</sequence>
<dbReference type="GO" id="GO:0003713">
    <property type="term" value="F:transcription coactivator activity"/>
    <property type="evidence" value="ECO:0007669"/>
    <property type="project" value="TreeGrafter"/>
</dbReference>
<protein>
    <submittedName>
        <fullName evidence="7">Uncharacterized protein</fullName>
    </submittedName>
</protein>
<evidence type="ECO:0000256" key="5">
    <source>
        <dbReference type="ARBA" id="ARBA00023242"/>
    </source>
</evidence>
<keyword evidence="4" id="KW-0804">Transcription</keyword>
<evidence type="ECO:0000256" key="4">
    <source>
        <dbReference type="ARBA" id="ARBA00023163"/>
    </source>
</evidence>
<comment type="subcellular location">
    <subcellularLocation>
        <location evidence="1">Nucleus</location>
    </subcellularLocation>
</comment>
<dbReference type="EMBL" id="VRMN01000001">
    <property type="protein sequence ID" value="KAA8499669.1"/>
    <property type="molecule type" value="Genomic_DNA"/>
</dbReference>
<feature type="compositionally biased region" description="Gly residues" evidence="6">
    <location>
        <begin position="79"/>
        <end position="91"/>
    </location>
</feature>
<dbReference type="GO" id="GO:0006357">
    <property type="term" value="P:regulation of transcription by RNA polymerase II"/>
    <property type="evidence" value="ECO:0007669"/>
    <property type="project" value="TreeGrafter"/>
</dbReference>
<feature type="compositionally biased region" description="Basic and acidic residues" evidence="6">
    <location>
        <begin position="67"/>
        <end position="76"/>
    </location>
</feature>
<comment type="caution">
    <text evidence="7">The sequence shown here is derived from an EMBL/GenBank/DDBJ whole genome shotgun (WGS) entry which is preliminary data.</text>
</comment>
<dbReference type="InterPro" id="IPR019340">
    <property type="entry name" value="Histone_AcTrfase_su3"/>
</dbReference>
<dbReference type="PANTHER" id="PTHR13556">
    <property type="entry name" value="TRANSCRIPTIONAL ADAPTER 3-RELATED"/>
    <property type="match status" value="1"/>
</dbReference>
<feature type="compositionally biased region" description="Basic residues" evidence="6">
    <location>
        <begin position="107"/>
        <end position="116"/>
    </location>
</feature>
<evidence type="ECO:0000256" key="6">
    <source>
        <dbReference type="SAM" id="MobiDB-lite"/>
    </source>
</evidence>
<feature type="compositionally biased region" description="Acidic residues" evidence="6">
    <location>
        <begin position="93"/>
        <end position="102"/>
    </location>
</feature>
<feature type="region of interest" description="Disordered" evidence="6">
    <location>
        <begin position="67"/>
        <end position="134"/>
    </location>
</feature>
<organism evidence="7 8">
    <name type="scientific">Porphyridium purpureum</name>
    <name type="common">Red alga</name>
    <name type="synonym">Porphyridium cruentum</name>
    <dbReference type="NCBI Taxonomy" id="35688"/>
    <lineage>
        <taxon>Eukaryota</taxon>
        <taxon>Rhodophyta</taxon>
        <taxon>Bangiophyceae</taxon>
        <taxon>Porphyridiales</taxon>
        <taxon>Porphyridiaceae</taxon>
        <taxon>Porphyridium</taxon>
    </lineage>
</organism>
<dbReference type="Proteomes" id="UP000324585">
    <property type="component" value="Unassembled WGS sequence"/>
</dbReference>
<feature type="region of interest" description="Disordered" evidence="6">
    <location>
        <begin position="165"/>
        <end position="184"/>
    </location>
</feature>
<feature type="region of interest" description="Disordered" evidence="6">
    <location>
        <begin position="305"/>
        <end position="347"/>
    </location>
</feature>
<evidence type="ECO:0000256" key="3">
    <source>
        <dbReference type="ARBA" id="ARBA00023015"/>
    </source>
</evidence>
<dbReference type="Pfam" id="PF10198">
    <property type="entry name" value="Ada3"/>
    <property type="match status" value="1"/>
</dbReference>
<evidence type="ECO:0000313" key="8">
    <source>
        <dbReference type="Proteomes" id="UP000324585"/>
    </source>
</evidence>
<dbReference type="OMA" id="AYASKTH"/>
<evidence type="ECO:0000256" key="1">
    <source>
        <dbReference type="ARBA" id="ARBA00004123"/>
    </source>
</evidence>
<dbReference type="OrthoDB" id="1232at2759"/>
<keyword evidence="5" id="KW-0539">Nucleus</keyword>
<proteinExistence type="inferred from homology"/>
<comment type="similarity">
    <text evidence="2">Belongs to the NGG1 family.</text>
</comment>
<reference evidence="8" key="1">
    <citation type="journal article" date="2019" name="Nat. Commun.">
        <title>Expansion of phycobilisome linker gene families in mesophilic red algae.</title>
        <authorList>
            <person name="Lee J."/>
            <person name="Kim D."/>
            <person name="Bhattacharya D."/>
            <person name="Yoon H.S."/>
        </authorList>
    </citation>
    <scope>NUCLEOTIDE SEQUENCE [LARGE SCALE GENOMIC DNA]</scope>
    <source>
        <strain evidence="8">CCMP 1328</strain>
    </source>
</reference>
<keyword evidence="3" id="KW-0805">Transcription regulation</keyword>